<evidence type="ECO:0000256" key="2">
    <source>
        <dbReference type="ARBA" id="ARBA00012386"/>
    </source>
</evidence>
<comment type="function">
    <text evidence="7">Catalyzes the formation of 3-(3-amino-3-carboxypropyl)uridine (acp3U) at position 20 in the D-loop of several cytoplasmic tRNAs (acp3U(20)).</text>
</comment>
<dbReference type="GO" id="GO:0016432">
    <property type="term" value="F:tRNA-uridine aminocarboxypropyltransferase activity"/>
    <property type="evidence" value="ECO:0007669"/>
    <property type="project" value="UniProtKB-EC"/>
</dbReference>
<comment type="subcellular location">
    <subcellularLocation>
        <location evidence="1">Nucleus</location>
    </subcellularLocation>
</comment>
<protein>
    <recommendedName>
        <fullName evidence="9">tRNA-uridine aminocarboxypropyltransferase 1</fullName>
        <ecNumber evidence="2">2.5.1.25</ecNumber>
    </recommendedName>
    <alternativeName>
        <fullName evidence="10">DTW domain-containing protein 1</fullName>
    </alternativeName>
</protein>
<dbReference type="EMBL" id="CAJOBZ010000028">
    <property type="protein sequence ID" value="CAF4882405.1"/>
    <property type="molecule type" value="Genomic_DNA"/>
</dbReference>
<keyword evidence="4" id="KW-0949">S-adenosyl-L-methionine</keyword>
<dbReference type="AlphaFoldDB" id="A0A821TWJ1"/>
<evidence type="ECO:0000313" key="14">
    <source>
        <dbReference type="Proteomes" id="UP000663880"/>
    </source>
</evidence>
<evidence type="ECO:0000256" key="9">
    <source>
        <dbReference type="ARBA" id="ARBA00039242"/>
    </source>
</evidence>
<comment type="similarity">
    <text evidence="8">Belongs to the TDD superfamily. DTWD1 family.</text>
</comment>
<evidence type="ECO:0000256" key="5">
    <source>
        <dbReference type="ARBA" id="ARBA00022694"/>
    </source>
</evidence>
<dbReference type="Proteomes" id="UP000663880">
    <property type="component" value="Unassembled WGS sequence"/>
</dbReference>
<dbReference type="SMART" id="SM01144">
    <property type="entry name" value="DTW"/>
    <property type="match status" value="1"/>
</dbReference>
<comment type="catalytic activity">
    <reaction evidence="11">
        <text>a uridine in tRNA + S-adenosyl-L-methionine = a 3-[(3S)-3-amino-3-carboxypropyl]uridine in tRNA + S-methyl-5'-thioadenosine + H(+)</text>
        <dbReference type="Rhea" id="RHEA:62432"/>
        <dbReference type="Rhea" id="RHEA-COMP:13339"/>
        <dbReference type="Rhea" id="RHEA-COMP:16092"/>
        <dbReference type="ChEBI" id="CHEBI:15378"/>
        <dbReference type="ChEBI" id="CHEBI:17509"/>
        <dbReference type="ChEBI" id="CHEBI:59789"/>
        <dbReference type="ChEBI" id="CHEBI:65315"/>
        <dbReference type="ChEBI" id="CHEBI:82930"/>
        <dbReference type="EC" id="2.5.1.25"/>
    </reaction>
</comment>
<sequence length="308" mass="36126">MNPKSPEARKREENPFDGLKISDSDVLLSLKSRNPCPRCNKSRMYFCYTCYVPVSTLEGRIPFCNLPIKVDIIKHKREIDGKSTSAHAAVLAPKDVNIFTYPNIPQYDEEERVVLLYPGTDACTVPELFTGRREKQSYSDHLLAELPHGYNVGTLMKKIFNNNQVHRICHSENLPIDRLVLIDSTWNQSKGIFADSRLQCIPKVVLQNRVSHFWRHQKGSPRWYLSTIEALHQFLLELHICAWGCDEKYVSVLTQEYSIHEEQNHLQCKPYNGQYDELLYFFKFMYEKLHRLYDHENLLAYKRPMEVK</sequence>
<gene>
    <name evidence="13" type="ORF">PMACD_LOCUS9725</name>
</gene>
<evidence type="ECO:0000256" key="10">
    <source>
        <dbReference type="ARBA" id="ARBA00042508"/>
    </source>
</evidence>
<dbReference type="PANTHER" id="PTHR15627:SF8">
    <property type="entry name" value="TRNA-URIDINE AMINOCARBOXYPROPYLTRANSFERASE 1"/>
    <property type="match status" value="1"/>
</dbReference>
<dbReference type="GO" id="GO:0006400">
    <property type="term" value="P:tRNA modification"/>
    <property type="evidence" value="ECO:0007669"/>
    <property type="project" value="TreeGrafter"/>
</dbReference>
<keyword evidence="6" id="KW-0539">Nucleus</keyword>
<evidence type="ECO:0000256" key="7">
    <source>
        <dbReference type="ARBA" id="ARBA00037050"/>
    </source>
</evidence>
<evidence type="ECO:0000256" key="4">
    <source>
        <dbReference type="ARBA" id="ARBA00022691"/>
    </source>
</evidence>
<dbReference type="InterPro" id="IPR005636">
    <property type="entry name" value="DTW"/>
</dbReference>
<evidence type="ECO:0000256" key="6">
    <source>
        <dbReference type="ARBA" id="ARBA00023242"/>
    </source>
</evidence>
<evidence type="ECO:0000259" key="12">
    <source>
        <dbReference type="SMART" id="SM01144"/>
    </source>
</evidence>
<feature type="domain" description="DTW" evidence="12">
    <location>
        <begin position="43"/>
        <end position="294"/>
    </location>
</feature>
<dbReference type="GO" id="GO:0005634">
    <property type="term" value="C:nucleus"/>
    <property type="evidence" value="ECO:0007669"/>
    <property type="project" value="UniProtKB-SubCell"/>
</dbReference>
<dbReference type="OrthoDB" id="3173at2759"/>
<dbReference type="EC" id="2.5.1.25" evidence="2"/>
<keyword evidence="3" id="KW-0808">Transferase</keyword>
<evidence type="ECO:0000256" key="3">
    <source>
        <dbReference type="ARBA" id="ARBA00022679"/>
    </source>
</evidence>
<organism evidence="13 14">
    <name type="scientific">Pieris macdunnoughi</name>
    <dbReference type="NCBI Taxonomy" id="345717"/>
    <lineage>
        <taxon>Eukaryota</taxon>
        <taxon>Metazoa</taxon>
        <taxon>Ecdysozoa</taxon>
        <taxon>Arthropoda</taxon>
        <taxon>Hexapoda</taxon>
        <taxon>Insecta</taxon>
        <taxon>Pterygota</taxon>
        <taxon>Neoptera</taxon>
        <taxon>Endopterygota</taxon>
        <taxon>Lepidoptera</taxon>
        <taxon>Glossata</taxon>
        <taxon>Ditrysia</taxon>
        <taxon>Papilionoidea</taxon>
        <taxon>Pieridae</taxon>
        <taxon>Pierinae</taxon>
        <taxon>Pieris</taxon>
    </lineage>
</organism>
<name>A0A821TWJ1_9NEOP</name>
<dbReference type="PANTHER" id="PTHR15627">
    <property type="entry name" value="NATURAL KILLER CELL-SPECIFIC ANTIGEN KLIP1"/>
    <property type="match status" value="1"/>
</dbReference>
<proteinExistence type="inferred from homology"/>
<dbReference type="InterPro" id="IPR051521">
    <property type="entry name" value="tRNA_Mod/Golgi_Maint"/>
</dbReference>
<accession>A0A821TWJ1</accession>
<evidence type="ECO:0000256" key="8">
    <source>
        <dbReference type="ARBA" id="ARBA00038290"/>
    </source>
</evidence>
<evidence type="ECO:0000313" key="13">
    <source>
        <dbReference type="EMBL" id="CAF4882405.1"/>
    </source>
</evidence>
<evidence type="ECO:0000256" key="1">
    <source>
        <dbReference type="ARBA" id="ARBA00004123"/>
    </source>
</evidence>
<reference evidence="13" key="1">
    <citation type="submission" date="2021-02" db="EMBL/GenBank/DDBJ databases">
        <authorList>
            <person name="Steward A R."/>
        </authorList>
    </citation>
    <scope>NUCLEOTIDE SEQUENCE</scope>
</reference>
<keyword evidence="5" id="KW-0819">tRNA processing</keyword>
<dbReference type="Pfam" id="PF03942">
    <property type="entry name" value="DTW"/>
    <property type="match status" value="1"/>
</dbReference>
<keyword evidence="14" id="KW-1185">Reference proteome</keyword>
<evidence type="ECO:0000256" key="11">
    <source>
        <dbReference type="ARBA" id="ARBA00048718"/>
    </source>
</evidence>
<comment type="caution">
    <text evidence="13">The sequence shown here is derived from an EMBL/GenBank/DDBJ whole genome shotgun (WGS) entry which is preliminary data.</text>
</comment>